<dbReference type="AlphaFoldDB" id="A0A0P1FFE8"/>
<sequence>MGAGLQWYAVRVMRPRNPNRRTALIGAEKETYRDRGGRICVRPRKGTGARVYVPELILRRAGFSVFMPKDMKWRRVNRFAPEKKLVAFPLLADWIFVGWPRDAARWHELCALDVVAGVLGTGGRPARISEKQMVRVMRDWGGGKQAPDHHRYMRSHREFEVDDVVSFADGSMEGCPLRVVGIEGAQARIMVRLFGRETEWLVQSGLLKRAEK</sequence>
<dbReference type="Proteomes" id="UP000051587">
    <property type="component" value="Unassembled WGS sequence"/>
</dbReference>
<evidence type="ECO:0000313" key="4">
    <source>
        <dbReference type="Proteomes" id="UP000051587"/>
    </source>
</evidence>
<dbReference type="InterPro" id="IPR006645">
    <property type="entry name" value="NGN-like_dom"/>
</dbReference>
<evidence type="ECO:0000256" key="1">
    <source>
        <dbReference type="ARBA" id="ARBA00023163"/>
    </source>
</evidence>
<name>A0A0P1FFE8_THAGE</name>
<dbReference type="RefSeq" id="WP_144433925.1">
    <property type="nucleotide sequence ID" value="NZ_CYSA01000025.1"/>
</dbReference>
<dbReference type="Gene3D" id="3.30.70.940">
    <property type="entry name" value="NusG, N-terminal domain"/>
    <property type="match status" value="1"/>
</dbReference>
<reference evidence="3 4" key="1">
    <citation type="submission" date="2015-09" db="EMBL/GenBank/DDBJ databases">
        <authorList>
            <consortium name="Swine Surveillance"/>
        </authorList>
    </citation>
    <scope>NUCLEOTIDE SEQUENCE [LARGE SCALE GENOMIC DNA]</scope>
    <source>
        <strain evidence="3 4">CECT 4357</strain>
    </source>
</reference>
<evidence type="ECO:0000313" key="3">
    <source>
        <dbReference type="EMBL" id="CUH66830.1"/>
    </source>
</evidence>
<evidence type="ECO:0000259" key="2">
    <source>
        <dbReference type="Pfam" id="PF02357"/>
    </source>
</evidence>
<protein>
    <submittedName>
        <fullName evidence="3">Transcription antitermination protein NusG</fullName>
    </submittedName>
</protein>
<dbReference type="SUPFAM" id="SSF82679">
    <property type="entry name" value="N-utilization substance G protein NusG, N-terminal domain"/>
    <property type="match status" value="1"/>
</dbReference>
<gene>
    <name evidence="3" type="ORF">TG4357_02665</name>
</gene>
<dbReference type="EMBL" id="CYSA01000025">
    <property type="protein sequence ID" value="CUH66830.1"/>
    <property type="molecule type" value="Genomic_DNA"/>
</dbReference>
<organism evidence="3 4">
    <name type="scientific">Thalassovita gelatinovora</name>
    <name type="common">Thalassobius gelatinovorus</name>
    <dbReference type="NCBI Taxonomy" id="53501"/>
    <lineage>
        <taxon>Bacteria</taxon>
        <taxon>Pseudomonadati</taxon>
        <taxon>Pseudomonadota</taxon>
        <taxon>Alphaproteobacteria</taxon>
        <taxon>Rhodobacterales</taxon>
        <taxon>Roseobacteraceae</taxon>
        <taxon>Thalassovita</taxon>
    </lineage>
</organism>
<dbReference type="InterPro" id="IPR036735">
    <property type="entry name" value="NGN_dom_sf"/>
</dbReference>
<keyword evidence="4" id="KW-1185">Reference proteome</keyword>
<proteinExistence type="predicted"/>
<dbReference type="GO" id="GO:0006354">
    <property type="term" value="P:DNA-templated transcription elongation"/>
    <property type="evidence" value="ECO:0007669"/>
    <property type="project" value="InterPro"/>
</dbReference>
<dbReference type="Pfam" id="PF02357">
    <property type="entry name" value="NusG"/>
    <property type="match status" value="1"/>
</dbReference>
<feature type="domain" description="NusG-like N-terminal" evidence="2">
    <location>
        <begin position="57"/>
        <end position="136"/>
    </location>
</feature>
<accession>A0A0P1FFE8</accession>
<dbReference type="STRING" id="53501.SAMN04488043_105202"/>
<dbReference type="OrthoDB" id="9787731at2"/>
<keyword evidence="1" id="KW-0804">Transcription</keyword>